<evidence type="ECO:0000256" key="2">
    <source>
        <dbReference type="SAM" id="MobiDB-lite"/>
    </source>
</evidence>
<evidence type="ECO:0000313" key="4">
    <source>
        <dbReference type="EMBL" id="NGN64768.1"/>
    </source>
</evidence>
<name>A0A6G4U066_9ACTN</name>
<dbReference type="AlphaFoldDB" id="A0A6G4U066"/>
<keyword evidence="5" id="KW-1185">Reference proteome</keyword>
<feature type="non-terminal residue" evidence="4">
    <location>
        <position position="382"/>
    </location>
</feature>
<dbReference type="Proteomes" id="UP000481583">
    <property type="component" value="Unassembled WGS sequence"/>
</dbReference>
<proteinExistence type="predicted"/>
<dbReference type="Pfam" id="PF01839">
    <property type="entry name" value="FG-GAP"/>
    <property type="match status" value="1"/>
</dbReference>
<dbReference type="InterPro" id="IPR013517">
    <property type="entry name" value="FG-GAP"/>
</dbReference>
<feature type="region of interest" description="Disordered" evidence="2">
    <location>
        <begin position="297"/>
        <end position="318"/>
    </location>
</feature>
<dbReference type="Gene3D" id="2.130.10.130">
    <property type="entry name" value="Integrin alpha, N-terminal"/>
    <property type="match status" value="3"/>
</dbReference>
<evidence type="ECO:0000313" key="5">
    <source>
        <dbReference type="Proteomes" id="UP000481583"/>
    </source>
</evidence>
<dbReference type="RefSeq" id="WP_165236574.1">
    <property type="nucleotide sequence ID" value="NZ_JAAKZV010000043.1"/>
</dbReference>
<evidence type="ECO:0000256" key="3">
    <source>
        <dbReference type="SAM" id="SignalP"/>
    </source>
</evidence>
<feature type="chain" id="PRO_5038493756" evidence="3">
    <location>
        <begin position="22"/>
        <end position="382"/>
    </location>
</feature>
<dbReference type="EMBL" id="JAAKZV010000043">
    <property type="protein sequence ID" value="NGN64768.1"/>
    <property type="molecule type" value="Genomic_DNA"/>
</dbReference>
<dbReference type="SUPFAM" id="SSF69318">
    <property type="entry name" value="Integrin alpha N-terminal domain"/>
    <property type="match status" value="1"/>
</dbReference>
<feature type="signal peptide" evidence="3">
    <location>
        <begin position="1"/>
        <end position="21"/>
    </location>
</feature>
<dbReference type="InterPro" id="IPR028994">
    <property type="entry name" value="Integrin_alpha_N"/>
</dbReference>
<dbReference type="Pfam" id="PF13517">
    <property type="entry name" value="FG-GAP_3"/>
    <property type="match status" value="1"/>
</dbReference>
<reference evidence="4 5" key="1">
    <citation type="submission" date="2020-02" db="EMBL/GenBank/DDBJ databases">
        <title>Whole-genome analyses of novel actinobacteria.</title>
        <authorList>
            <person name="Sahin N."/>
        </authorList>
    </citation>
    <scope>NUCLEOTIDE SEQUENCE [LARGE SCALE GENOMIC DNA]</scope>
    <source>
        <strain evidence="4 5">A7024</strain>
    </source>
</reference>
<comment type="caution">
    <text evidence="4">The sequence shown here is derived from an EMBL/GenBank/DDBJ whole genome shotgun (WGS) entry which is preliminary data.</text>
</comment>
<evidence type="ECO:0000256" key="1">
    <source>
        <dbReference type="ARBA" id="ARBA00022729"/>
    </source>
</evidence>
<keyword evidence="1 3" id="KW-0732">Signal</keyword>
<feature type="compositionally biased region" description="Low complexity" evidence="2">
    <location>
        <begin position="33"/>
        <end position="49"/>
    </location>
</feature>
<sequence length="382" mass="38615">MLVPARTAAALACGCLLFVAACDSGGAGGSPAGGARPAAGKAAAQPRPGDFNGDGKDDLALATGRGTVVVYGSAKGLDLRTRRLVHRGFHHLLRADLNADGFTDLVGDGPEPVRGQPRAERFVAWGGPRGLAPGTPLDGTGKELRTGDFNDDGKTDLFEVAGGAADGEPTVLYGPFSRAGKPARSTRVRTGHSEGSFPDRVTVGDFDGDKRADAILRYVSVHPEGDGDATFEETQVLRGGPDGPRLAERVPRGGPERHLDGLPADVNGDGRDDLIGAGFDAYRTAVTLTARLSTPAGPGTGRQVVASTKTPPRLSLGGPHYGGIDGVCAGDTDGDGKADLVASATGANDSNGVIYLAPGIGTAAPGDITGIDLDSPGVPGSN</sequence>
<protein>
    <submittedName>
        <fullName evidence="4">VCBS repeat-containing protein</fullName>
    </submittedName>
</protein>
<dbReference type="PANTHER" id="PTHR44103:SF1">
    <property type="entry name" value="PROPROTEIN CONVERTASE P"/>
    <property type="match status" value="1"/>
</dbReference>
<dbReference type="PANTHER" id="PTHR44103">
    <property type="entry name" value="PROPROTEIN CONVERTASE P"/>
    <property type="match status" value="1"/>
</dbReference>
<dbReference type="PROSITE" id="PS51257">
    <property type="entry name" value="PROKAR_LIPOPROTEIN"/>
    <property type="match status" value="1"/>
</dbReference>
<accession>A0A6G4U066</accession>
<organism evidence="4 5">
    <name type="scientific">Streptomyces coryli</name>
    <dbReference type="NCBI Taxonomy" id="1128680"/>
    <lineage>
        <taxon>Bacteria</taxon>
        <taxon>Bacillati</taxon>
        <taxon>Actinomycetota</taxon>
        <taxon>Actinomycetes</taxon>
        <taxon>Kitasatosporales</taxon>
        <taxon>Streptomycetaceae</taxon>
        <taxon>Streptomyces</taxon>
    </lineage>
</organism>
<gene>
    <name evidence="4" type="ORF">G5C51_12750</name>
</gene>
<feature type="region of interest" description="Disordered" evidence="2">
    <location>
        <begin position="29"/>
        <end position="57"/>
    </location>
</feature>
<feature type="region of interest" description="Disordered" evidence="2">
    <location>
        <begin position="171"/>
        <end position="200"/>
    </location>
</feature>